<keyword evidence="2" id="KW-1185">Reference proteome</keyword>
<gene>
    <name evidence="1" type="ORF">OKIOD_LOCUS450</name>
</gene>
<reference evidence="1 2" key="1">
    <citation type="submission" date="2021-04" db="EMBL/GenBank/DDBJ databases">
        <authorList>
            <person name="Bliznina A."/>
        </authorList>
    </citation>
    <scope>NUCLEOTIDE SEQUENCE [LARGE SCALE GENOMIC DNA]</scope>
</reference>
<accession>A0ABN7RM49</accession>
<dbReference type="Gene3D" id="2.120.10.80">
    <property type="entry name" value="Kelch-type beta propeller"/>
    <property type="match status" value="1"/>
</dbReference>
<dbReference type="InterPro" id="IPR015915">
    <property type="entry name" value="Kelch-typ_b-propeller"/>
</dbReference>
<evidence type="ECO:0000313" key="1">
    <source>
        <dbReference type="EMBL" id="CAG5078075.1"/>
    </source>
</evidence>
<proteinExistence type="predicted"/>
<name>A0ABN7RM49_OIKDI</name>
<dbReference type="Proteomes" id="UP001158576">
    <property type="component" value="Chromosome PAR"/>
</dbReference>
<evidence type="ECO:0000313" key="2">
    <source>
        <dbReference type="Proteomes" id="UP001158576"/>
    </source>
</evidence>
<organism evidence="1 2">
    <name type="scientific">Oikopleura dioica</name>
    <name type="common">Tunicate</name>
    <dbReference type="NCBI Taxonomy" id="34765"/>
    <lineage>
        <taxon>Eukaryota</taxon>
        <taxon>Metazoa</taxon>
        <taxon>Chordata</taxon>
        <taxon>Tunicata</taxon>
        <taxon>Appendicularia</taxon>
        <taxon>Copelata</taxon>
        <taxon>Oikopleuridae</taxon>
        <taxon>Oikopleura</taxon>
    </lineage>
</organism>
<sequence length="197" mass="22743">MVIGGSDYSDDFGFSKVEEFNGENWNTLEDFPRYIKYHSCLGIDDGLLVFGGSQIMNEPMLEKATAKLNADRSLYGELNAQYKNGVYIYYQSVWKMIGYLKNDHAYLSLSKIGSTIFLVSGVEYGDLEWHAETFPVETVFWDAETSEFWDMDYVDFTNSTLGNTIRYHEESFKRPLVFPVSKSQLDFLTETRINQLN</sequence>
<dbReference type="SUPFAM" id="SSF117281">
    <property type="entry name" value="Kelch motif"/>
    <property type="match status" value="1"/>
</dbReference>
<protein>
    <submittedName>
        <fullName evidence="1">Oidioi.mRNA.OKI2018_I69.PAR.g8892.t1.cds</fullName>
    </submittedName>
</protein>
<dbReference type="EMBL" id="OU015568">
    <property type="protein sequence ID" value="CAG5078075.1"/>
    <property type="molecule type" value="Genomic_DNA"/>
</dbReference>